<dbReference type="Gene3D" id="3.40.1010.10">
    <property type="entry name" value="Cobalt-precorrin-4 Transmethylase, Domain 1"/>
    <property type="match status" value="1"/>
</dbReference>
<dbReference type="InterPro" id="IPR000878">
    <property type="entry name" value="4pyrrol_Mease"/>
</dbReference>
<name>A0A379ST01_SALER</name>
<dbReference type="InterPro" id="IPR035996">
    <property type="entry name" value="4pyrrol_Methylase_sf"/>
</dbReference>
<keyword evidence="3" id="KW-0489">Methyltransferase</keyword>
<keyword evidence="3" id="KW-0808">Transferase</keyword>
<dbReference type="SUPFAM" id="SSF53790">
    <property type="entry name" value="Tetrapyrrole methylase"/>
    <property type="match status" value="1"/>
</dbReference>
<evidence type="ECO:0000259" key="2">
    <source>
        <dbReference type="Pfam" id="PF00590"/>
    </source>
</evidence>
<gene>
    <name evidence="3" type="primary">cbiL_1</name>
    <name evidence="3" type="ORF">NCTC7304_02098</name>
</gene>
<dbReference type="GO" id="GO:0043781">
    <property type="term" value="F:cobalt-factor II C20-methyltransferase activity"/>
    <property type="evidence" value="ECO:0007669"/>
    <property type="project" value="UniProtKB-EC"/>
</dbReference>
<accession>A0A379ST01</accession>
<dbReference type="PROSITE" id="PS00839">
    <property type="entry name" value="SUMT_1"/>
    <property type="match status" value="1"/>
</dbReference>
<organism evidence="3 4">
    <name type="scientific">Salmonella enterica subsp. arizonae</name>
    <dbReference type="NCBI Taxonomy" id="59203"/>
    <lineage>
        <taxon>Bacteria</taxon>
        <taxon>Pseudomonadati</taxon>
        <taxon>Pseudomonadota</taxon>
        <taxon>Gammaproteobacteria</taxon>
        <taxon>Enterobacterales</taxon>
        <taxon>Enterobacteriaceae</taxon>
        <taxon>Salmonella</taxon>
    </lineage>
</organism>
<sequence>MNGKLYALSTGPGAPDLITVRAARILGSLDILYAPAGRKGAIVWRYRLCATISASRRKYVVAISL</sequence>
<evidence type="ECO:0000313" key="4">
    <source>
        <dbReference type="Proteomes" id="UP000254762"/>
    </source>
</evidence>
<dbReference type="Pfam" id="PF00590">
    <property type="entry name" value="TP_methylase"/>
    <property type="match status" value="1"/>
</dbReference>
<dbReference type="InterPro" id="IPR003043">
    <property type="entry name" value="Uropor_MeTrfase_CS"/>
</dbReference>
<reference evidence="3 4" key="1">
    <citation type="submission" date="2018-06" db="EMBL/GenBank/DDBJ databases">
        <authorList>
            <consortium name="Pathogen Informatics"/>
            <person name="Doyle S."/>
        </authorList>
    </citation>
    <scope>NUCLEOTIDE SEQUENCE [LARGE SCALE GENOMIC DNA]</scope>
    <source>
        <strain evidence="3 4">NCTC7304</strain>
    </source>
</reference>
<dbReference type="EMBL" id="UGXD01000002">
    <property type="protein sequence ID" value="SUG32659.1"/>
    <property type="molecule type" value="Genomic_DNA"/>
</dbReference>
<protein>
    <submittedName>
        <fullName evidence="3">Cobalt-precorrin-2 C(20)-methyltransferase</fullName>
        <ecNumber evidence="3">2.1.1.151</ecNumber>
    </submittedName>
</protein>
<dbReference type="EC" id="2.1.1.151" evidence="3"/>
<dbReference type="GO" id="GO:0032259">
    <property type="term" value="P:methylation"/>
    <property type="evidence" value="ECO:0007669"/>
    <property type="project" value="UniProtKB-KW"/>
</dbReference>
<dbReference type="Proteomes" id="UP000254762">
    <property type="component" value="Unassembled WGS sequence"/>
</dbReference>
<dbReference type="AlphaFoldDB" id="A0A379ST01"/>
<evidence type="ECO:0000256" key="1">
    <source>
        <dbReference type="ARBA" id="ARBA00005879"/>
    </source>
</evidence>
<proteinExistence type="inferred from homology"/>
<feature type="domain" description="Tetrapyrrole methylase" evidence="2">
    <location>
        <begin position="4"/>
        <end position="38"/>
    </location>
</feature>
<evidence type="ECO:0000313" key="3">
    <source>
        <dbReference type="EMBL" id="SUG32659.1"/>
    </source>
</evidence>
<comment type="similarity">
    <text evidence="1">Belongs to the precorrin methyltransferase family.</text>
</comment>
<dbReference type="InterPro" id="IPR014777">
    <property type="entry name" value="4pyrrole_Mease_sub1"/>
</dbReference>